<sequence length="161" mass="19057">MDAILSRDALRVAIANEQRGLHFYTRALELTRDEATSEVFVRLVEEEKRHLLALQHEYEGLHQRYPALDKEPPLLYFDYDRLEDIFPQTQPHVLQTTQSFSPAEALYIAMAAERRSYEFFSDYADKVEYPQGRAIFKKFATEEQRHLRMIRRAYDALQDKA</sequence>
<dbReference type="Pfam" id="PF02915">
    <property type="entry name" value="Rubrerythrin"/>
    <property type="match status" value="1"/>
</dbReference>
<dbReference type="SUPFAM" id="SSF47240">
    <property type="entry name" value="Ferritin-like"/>
    <property type="match status" value="1"/>
</dbReference>
<comment type="caution">
    <text evidence="2">The sequence shown here is derived from an EMBL/GenBank/DDBJ whole genome shotgun (WGS) entry which is preliminary data.</text>
</comment>
<evidence type="ECO:0000259" key="1">
    <source>
        <dbReference type="Pfam" id="PF02915"/>
    </source>
</evidence>
<dbReference type="EMBL" id="VGLS01001234">
    <property type="protein sequence ID" value="MBM3227176.1"/>
    <property type="molecule type" value="Genomic_DNA"/>
</dbReference>
<dbReference type="PANTHER" id="PTHR33531:SF7">
    <property type="entry name" value="HYPOTHETICAL MEMBRANE PROTEIN, CONSERVED"/>
    <property type="match status" value="1"/>
</dbReference>
<dbReference type="InterPro" id="IPR012347">
    <property type="entry name" value="Ferritin-like"/>
</dbReference>
<evidence type="ECO:0000313" key="2">
    <source>
        <dbReference type="EMBL" id="MBM3227176.1"/>
    </source>
</evidence>
<gene>
    <name evidence="2" type="ORF">FJZ47_25705</name>
</gene>
<feature type="domain" description="Rubrerythrin diiron-binding" evidence="1">
    <location>
        <begin position="8"/>
        <end position="154"/>
    </location>
</feature>
<dbReference type="PANTHER" id="PTHR33531">
    <property type="entry name" value="RUBRERYTHRIN SUBFAMILY"/>
    <property type="match status" value="1"/>
</dbReference>
<dbReference type="AlphaFoldDB" id="A0A938B555"/>
<organism evidence="2 3">
    <name type="scientific">Tectimicrobiota bacterium</name>
    <dbReference type="NCBI Taxonomy" id="2528274"/>
    <lineage>
        <taxon>Bacteria</taxon>
        <taxon>Pseudomonadati</taxon>
        <taxon>Nitrospinota/Tectimicrobiota group</taxon>
        <taxon>Candidatus Tectimicrobiota</taxon>
    </lineage>
</organism>
<proteinExistence type="predicted"/>
<protein>
    <recommendedName>
        <fullName evidence="1">Rubrerythrin diiron-binding domain-containing protein</fullName>
    </recommendedName>
</protein>
<reference evidence="2" key="1">
    <citation type="submission" date="2019-03" db="EMBL/GenBank/DDBJ databases">
        <title>Lake Tanganyika Metagenome-Assembled Genomes (MAGs).</title>
        <authorList>
            <person name="Tran P."/>
        </authorList>
    </citation>
    <scope>NUCLEOTIDE SEQUENCE</scope>
    <source>
        <strain evidence="2">K_DeepCast_65m_m2_066</strain>
    </source>
</reference>
<dbReference type="InterPro" id="IPR003251">
    <property type="entry name" value="Rr_diiron-bd_dom"/>
</dbReference>
<name>A0A938B555_UNCTE</name>
<evidence type="ECO:0000313" key="3">
    <source>
        <dbReference type="Proteomes" id="UP000712673"/>
    </source>
</evidence>
<dbReference type="InterPro" id="IPR009078">
    <property type="entry name" value="Ferritin-like_SF"/>
</dbReference>
<dbReference type="Proteomes" id="UP000712673">
    <property type="component" value="Unassembled WGS sequence"/>
</dbReference>
<dbReference type="Gene3D" id="1.20.1260.10">
    <property type="match status" value="1"/>
</dbReference>
<dbReference type="GO" id="GO:0016491">
    <property type="term" value="F:oxidoreductase activity"/>
    <property type="evidence" value="ECO:0007669"/>
    <property type="project" value="InterPro"/>
</dbReference>
<dbReference type="CDD" id="cd01045">
    <property type="entry name" value="Ferritin_like_AB"/>
    <property type="match status" value="1"/>
</dbReference>
<accession>A0A938B555</accession>
<dbReference type="GO" id="GO:0046872">
    <property type="term" value="F:metal ion binding"/>
    <property type="evidence" value="ECO:0007669"/>
    <property type="project" value="InterPro"/>
</dbReference>